<dbReference type="EMBL" id="GGMS01004547">
    <property type="protein sequence ID" value="MBY73750.1"/>
    <property type="molecule type" value="Transcribed_RNA"/>
</dbReference>
<feature type="domain" description="C2H2-type" evidence="2">
    <location>
        <begin position="2"/>
        <end position="29"/>
    </location>
</feature>
<name>A0A2S2Q856_9HEMI</name>
<dbReference type="RefSeq" id="XP_025424652.1">
    <property type="nucleotide sequence ID" value="XM_025568867.1"/>
</dbReference>
<reference evidence="5 6" key="2">
    <citation type="submission" date="2025-04" db="UniProtKB">
        <authorList>
            <consortium name="RefSeq"/>
        </authorList>
    </citation>
    <scope>IDENTIFICATION</scope>
    <source>
        <tissue evidence="5 6">Whole body</tissue>
    </source>
</reference>
<dbReference type="SMART" id="SM00355">
    <property type="entry name" value="ZnF_C2H2"/>
    <property type="match status" value="2"/>
</dbReference>
<dbReference type="Gene3D" id="3.30.160.60">
    <property type="entry name" value="Classic Zinc Finger"/>
    <property type="match status" value="1"/>
</dbReference>
<keyword evidence="1" id="KW-0479">Metal-binding</keyword>
<accession>A0A2S2Q856</accession>
<dbReference type="PROSITE" id="PS00028">
    <property type="entry name" value="ZINC_FINGER_C2H2_1"/>
    <property type="match status" value="1"/>
</dbReference>
<dbReference type="InterPro" id="IPR036236">
    <property type="entry name" value="Znf_C2H2_sf"/>
</dbReference>
<protein>
    <submittedName>
        <fullName evidence="3">PR domain zinc finger protein</fullName>
    </submittedName>
    <submittedName>
        <fullName evidence="5 6">Uncharacterized protein LOC112693683 isoform X1</fullName>
    </submittedName>
</protein>
<evidence type="ECO:0000313" key="7">
    <source>
        <dbReference type="RefSeq" id="XP_025424653.1"/>
    </source>
</evidence>
<dbReference type="RefSeq" id="XP_025424651.1">
    <property type="nucleotide sequence ID" value="XM_025568866.1"/>
</dbReference>
<feature type="domain" description="C2H2-type" evidence="2">
    <location>
        <begin position="29"/>
        <end position="52"/>
    </location>
</feature>
<keyword evidence="1" id="KW-0863">Zinc-finger</keyword>
<evidence type="ECO:0000313" key="6">
    <source>
        <dbReference type="RefSeq" id="XP_025424652.1"/>
    </source>
</evidence>
<keyword evidence="1" id="KW-0862">Zinc</keyword>
<gene>
    <name evidence="3" type="primary">PRDM16_0</name>
    <name evidence="5 6 7" type="synonym">LOC112693683</name>
    <name evidence="3" type="ORF">g.68838</name>
</gene>
<dbReference type="GO" id="GO:0008270">
    <property type="term" value="F:zinc ion binding"/>
    <property type="evidence" value="ECO:0007669"/>
    <property type="project" value="UniProtKB-KW"/>
</dbReference>
<evidence type="ECO:0000256" key="1">
    <source>
        <dbReference type="PROSITE-ProRule" id="PRU00042"/>
    </source>
</evidence>
<evidence type="ECO:0000313" key="5">
    <source>
        <dbReference type="RefSeq" id="XP_025424651.1"/>
    </source>
</evidence>
<evidence type="ECO:0000313" key="4">
    <source>
        <dbReference type="Proteomes" id="UP000694846"/>
    </source>
</evidence>
<sequence>MFGCDKCPATFLHRYSLTRHMVAHSDVRFECEICKSLFKYKTNLKRHERNTHHIIRNTRQYITAYNVTTAAGSSSARNWIDLTGNSDVEDDPNNVRLGQNSVATKATSLQSNNQGDLTCMTFNMNSLKSERIDQIVSYTCNLNSNVCLCGYCTTLDIKSENEQNNVHIEYKPTIRMTVDSTVGEGMVIKRNSSEVKLDKKYKKRNNSSNKLLTLADLDAHKIPEERYKMAKEYIIVQHKKIKSLEKTIKDLENCIGVMNDELIRYKTEFKNKLT</sequence>
<proteinExistence type="predicted"/>
<dbReference type="AlphaFoldDB" id="A0A2S2Q856"/>
<dbReference type="InterPro" id="IPR013087">
    <property type="entry name" value="Znf_C2H2_type"/>
</dbReference>
<organism evidence="3">
    <name type="scientific">Sipha flava</name>
    <name type="common">yellow sugarcane aphid</name>
    <dbReference type="NCBI Taxonomy" id="143950"/>
    <lineage>
        <taxon>Eukaryota</taxon>
        <taxon>Metazoa</taxon>
        <taxon>Ecdysozoa</taxon>
        <taxon>Arthropoda</taxon>
        <taxon>Hexapoda</taxon>
        <taxon>Insecta</taxon>
        <taxon>Pterygota</taxon>
        <taxon>Neoptera</taxon>
        <taxon>Paraneoptera</taxon>
        <taxon>Hemiptera</taxon>
        <taxon>Sternorrhyncha</taxon>
        <taxon>Aphidomorpha</taxon>
        <taxon>Aphidoidea</taxon>
        <taxon>Aphididae</taxon>
        <taxon>Sipha</taxon>
    </lineage>
</organism>
<dbReference type="PROSITE" id="PS50157">
    <property type="entry name" value="ZINC_FINGER_C2H2_2"/>
    <property type="match status" value="2"/>
</dbReference>
<keyword evidence="4" id="KW-1185">Reference proteome</keyword>
<dbReference type="OrthoDB" id="8922241at2759"/>
<dbReference type="RefSeq" id="XP_025424653.1">
    <property type="nucleotide sequence ID" value="XM_025568868.1"/>
</dbReference>
<dbReference type="SUPFAM" id="SSF57667">
    <property type="entry name" value="beta-beta-alpha zinc fingers"/>
    <property type="match status" value="1"/>
</dbReference>
<evidence type="ECO:0000259" key="2">
    <source>
        <dbReference type="PROSITE" id="PS50157"/>
    </source>
</evidence>
<evidence type="ECO:0000313" key="3">
    <source>
        <dbReference type="EMBL" id="MBY73750.1"/>
    </source>
</evidence>
<reference evidence="3" key="1">
    <citation type="submission" date="2018-04" db="EMBL/GenBank/DDBJ databases">
        <title>Transcriptome assembly of Sipha flava.</title>
        <authorList>
            <person name="Scully E.D."/>
            <person name="Geib S.M."/>
            <person name="Palmer N.A."/>
            <person name="Koch K."/>
            <person name="Bradshaw J."/>
            <person name="Heng-Moss T."/>
            <person name="Sarath G."/>
        </authorList>
    </citation>
    <scope>NUCLEOTIDE SEQUENCE</scope>
</reference>
<dbReference type="Proteomes" id="UP000694846">
    <property type="component" value="Unplaced"/>
</dbReference>